<proteinExistence type="predicted"/>
<sequence length="147" mass="17400">MTSLIDIPMRPYYDDDFMNDVFPSQRKLYFANSTGARGSELAVWVLRDYNRRTWTLKHKVSNLKLFGAEYSWFQKHYNVISFHPEHNMIFILCGEENTLMSYDMDFMELCFIRQLGSDYQVEGSHWEGKTPFLSYVPLFSELLANGH</sequence>
<protein>
    <recommendedName>
        <fullName evidence="2">F-box associated domain-containing protein</fullName>
    </recommendedName>
</protein>
<reference evidence="1" key="1">
    <citation type="submission" date="2015-06" db="UniProtKB">
        <authorList>
            <consortium name="EnsemblPlants"/>
        </authorList>
    </citation>
    <scope>IDENTIFICATION</scope>
</reference>
<dbReference type="AlphaFoldDB" id="M8B4C1"/>
<evidence type="ECO:0000313" key="1">
    <source>
        <dbReference type="EnsemblPlants" id="EMT08460"/>
    </source>
</evidence>
<name>M8B4C1_AEGTA</name>
<accession>M8B4C1</accession>
<dbReference type="EnsemblPlants" id="EMT08460">
    <property type="protein sequence ID" value="EMT08460"/>
    <property type="gene ID" value="F775_25732"/>
</dbReference>
<evidence type="ECO:0008006" key="2">
    <source>
        <dbReference type="Google" id="ProtNLM"/>
    </source>
</evidence>
<organism evidence="1">
    <name type="scientific">Aegilops tauschii</name>
    <name type="common">Tausch's goatgrass</name>
    <name type="synonym">Aegilops squarrosa</name>
    <dbReference type="NCBI Taxonomy" id="37682"/>
    <lineage>
        <taxon>Eukaryota</taxon>
        <taxon>Viridiplantae</taxon>
        <taxon>Streptophyta</taxon>
        <taxon>Embryophyta</taxon>
        <taxon>Tracheophyta</taxon>
        <taxon>Spermatophyta</taxon>
        <taxon>Magnoliopsida</taxon>
        <taxon>Liliopsida</taxon>
        <taxon>Poales</taxon>
        <taxon>Poaceae</taxon>
        <taxon>BOP clade</taxon>
        <taxon>Pooideae</taxon>
        <taxon>Triticodae</taxon>
        <taxon>Triticeae</taxon>
        <taxon>Triticinae</taxon>
        <taxon>Aegilops</taxon>
    </lineage>
</organism>